<feature type="compositionally biased region" description="Polar residues" evidence="2">
    <location>
        <begin position="8"/>
        <end position="24"/>
    </location>
</feature>
<feature type="region of interest" description="Disordered" evidence="2">
    <location>
        <begin position="96"/>
        <end position="116"/>
    </location>
</feature>
<dbReference type="Proteomes" id="UP000594263">
    <property type="component" value="Unplaced"/>
</dbReference>
<evidence type="ECO:0000256" key="1">
    <source>
        <dbReference type="SAM" id="Coils"/>
    </source>
</evidence>
<dbReference type="AlphaFoldDB" id="A0A7N0VKT3"/>
<sequence length="228" mass="24814">MSKLRAFSSPQLDQMSTGNGETSSLEGVASNVMVLLKLIQEQNKAAIEENNGRSPQPVAGMLAILDYVRNRIEKAHNSIGKKREAELRRCNTELRRSNIPPHGIRPPDAAGEEKARQRKELMASSAAKKSLEVMCSSLGKEKEIMAMELARKVGEVAGLEELVNDLKAQNASLLAKVLTCAAEHRDKKSAGAERVPEPTGNNAAALQERNRTLSEQLLKSFSILSGIC</sequence>
<keyword evidence="1" id="KW-0175">Coiled coil</keyword>
<evidence type="ECO:0000256" key="2">
    <source>
        <dbReference type="SAM" id="MobiDB-lite"/>
    </source>
</evidence>
<dbReference type="OMA" id="CHEDHAL"/>
<name>A0A7N0VKT3_KALFE</name>
<evidence type="ECO:0000313" key="3">
    <source>
        <dbReference type="EnsemblPlants" id="Kaladp0951s0004.1.v1.1"/>
    </source>
</evidence>
<accession>A0A7N0VKT3</accession>
<evidence type="ECO:0000313" key="4">
    <source>
        <dbReference type="Proteomes" id="UP000594263"/>
    </source>
</evidence>
<keyword evidence="4" id="KW-1185">Reference proteome</keyword>
<proteinExistence type="predicted"/>
<dbReference type="PANTHER" id="PTHR38378:SF3">
    <property type="entry name" value="MYOSIN HEAVY CHAIN-LIKE PROTEIN"/>
    <property type="match status" value="1"/>
</dbReference>
<feature type="region of interest" description="Disordered" evidence="2">
    <location>
        <begin position="1"/>
        <end position="24"/>
    </location>
</feature>
<feature type="coiled-coil region" evidence="1">
    <location>
        <begin position="149"/>
        <end position="176"/>
    </location>
</feature>
<reference evidence="3" key="1">
    <citation type="submission" date="2021-01" db="UniProtKB">
        <authorList>
            <consortium name="EnsemblPlants"/>
        </authorList>
    </citation>
    <scope>IDENTIFICATION</scope>
</reference>
<protein>
    <submittedName>
        <fullName evidence="3">Uncharacterized protein</fullName>
    </submittedName>
</protein>
<dbReference type="PANTHER" id="PTHR38378">
    <property type="entry name" value="MYOSIN HEAVY CHAIN-LIKE PROTEIN"/>
    <property type="match status" value="1"/>
</dbReference>
<dbReference type="Gramene" id="Kaladp0951s0004.1.v1.1">
    <property type="protein sequence ID" value="Kaladp0951s0004.1.v1.1"/>
    <property type="gene ID" value="Kaladp0951s0004.v1.1"/>
</dbReference>
<organism evidence="3 4">
    <name type="scientific">Kalanchoe fedtschenkoi</name>
    <name type="common">Lavender scallops</name>
    <name type="synonym">South American air plant</name>
    <dbReference type="NCBI Taxonomy" id="63787"/>
    <lineage>
        <taxon>Eukaryota</taxon>
        <taxon>Viridiplantae</taxon>
        <taxon>Streptophyta</taxon>
        <taxon>Embryophyta</taxon>
        <taxon>Tracheophyta</taxon>
        <taxon>Spermatophyta</taxon>
        <taxon>Magnoliopsida</taxon>
        <taxon>eudicotyledons</taxon>
        <taxon>Gunneridae</taxon>
        <taxon>Pentapetalae</taxon>
        <taxon>Saxifragales</taxon>
        <taxon>Crassulaceae</taxon>
        <taxon>Kalanchoe</taxon>
    </lineage>
</organism>
<dbReference type="EnsemblPlants" id="Kaladp0951s0004.1.v1.1">
    <property type="protein sequence ID" value="Kaladp0951s0004.1.v1.1"/>
    <property type="gene ID" value="Kaladp0951s0004.v1.1"/>
</dbReference>